<dbReference type="Pfam" id="PF00305">
    <property type="entry name" value="Lipoxygenase"/>
    <property type="match status" value="1"/>
</dbReference>
<dbReference type="GO" id="GO:0050584">
    <property type="term" value="F:linoleate 11-lipoxygenase activity"/>
    <property type="evidence" value="ECO:0007669"/>
    <property type="project" value="UniProtKB-ARBA"/>
</dbReference>
<dbReference type="Gene3D" id="3.10.450.60">
    <property type="match status" value="1"/>
</dbReference>
<organism evidence="6 7">
    <name type="scientific">Viridothelium virens</name>
    <name type="common">Speckled blister lichen</name>
    <name type="synonym">Trypethelium virens</name>
    <dbReference type="NCBI Taxonomy" id="1048519"/>
    <lineage>
        <taxon>Eukaryota</taxon>
        <taxon>Fungi</taxon>
        <taxon>Dikarya</taxon>
        <taxon>Ascomycota</taxon>
        <taxon>Pezizomycotina</taxon>
        <taxon>Dothideomycetes</taxon>
        <taxon>Dothideomycetes incertae sedis</taxon>
        <taxon>Trypetheliales</taxon>
        <taxon>Trypetheliaceae</taxon>
        <taxon>Viridothelium</taxon>
    </lineage>
</organism>
<protein>
    <recommendedName>
        <fullName evidence="1">Manganese lipoxygenase</fullName>
    </recommendedName>
</protein>
<evidence type="ECO:0000313" key="6">
    <source>
        <dbReference type="EMBL" id="KAF2240034.1"/>
    </source>
</evidence>
<evidence type="ECO:0000256" key="3">
    <source>
        <dbReference type="ARBA" id="ARBA00022964"/>
    </source>
</evidence>
<reference evidence="6" key="1">
    <citation type="journal article" date="2020" name="Stud. Mycol.">
        <title>101 Dothideomycetes genomes: a test case for predicting lifestyles and emergence of pathogens.</title>
        <authorList>
            <person name="Haridas S."/>
            <person name="Albert R."/>
            <person name="Binder M."/>
            <person name="Bloem J."/>
            <person name="Labutti K."/>
            <person name="Salamov A."/>
            <person name="Andreopoulos B."/>
            <person name="Baker S."/>
            <person name="Barry K."/>
            <person name="Bills G."/>
            <person name="Bluhm B."/>
            <person name="Cannon C."/>
            <person name="Castanera R."/>
            <person name="Culley D."/>
            <person name="Daum C."/>
            <person name="Ezra D."/>
            <person name="Gonzalez J."/>
            <person name="Henrissat B."/>
            <person name="Kuo A."/>
            <person name="Liang C."/>
            <person name="Lipzen A."/>
            <person name="Lutzoni F."/>
            <person name="Magnuson J."/>
            <person name="Mondo S."/>
            <person name="Nolan M."/>
            <person name="Ohm R."/>
            <person name="Pangilinan J."/>
            <person name="Park H.-J."/>
            <person name="Ramirez L."/>
            <person name="Alfaro M."/>
            <person name="Sun H."/>
            <person name="Tritt A."/>
            <person name="Yoshinaga Y."/>
            <person name="Zwiers L.-H."/>
            <person name="Turgeon B."/>
            <person name="Goodwin S."/>
            <person name="Spatafora J."/>
            <person name="Crous P."/>
            <person name="Grigoriev I."/>
        </authorList>
    </citation>
    <scope>NUCLEOTIDE SEQUENCE</scope>
    <source>
        <strain evidence="6">Tuck. ex Michener</strain>
    </source>
</reference>
<dbReference type="InterPro" id="IPR013819">
    <property type="entry name" value="LipOase_C"/>
</dbReference>
<dbReference type="InterPro" id="IPR036226">
    <property type="entry name" value="LipOase_C_sf"/>
</dbReference>
<dbReference type="GO" id="GO:0046872">
    <property type="term" value="F:metal ion binding"/>
    <property type="evidence" value="ECO:0007669"/>
    <property type="project" value="UniProtKB-KW"/>
</dbReference>
<proteinExistence type="predicted"/>
<keyword evidence="2" id="KW-0479">Metal-binding</keyword>
<gene>
    <name evidence="6" type="ORF">EV356DRAFT_521367</name>
</gene>
<dbReference type="Gene3D" id="1.20.245.10">
    <property type="entry name" value="Lipoxygenase-1, Domain 5"/>
    <property type="match status" value="1"/>
</dbReference>
<dbReference type="EMBL" id="ML991771">
    <property type="protein sequence ID" value="KAF2240034.1"/>
    <property type="molecule type" value="Genomic_DNA"/>
</dbReference>
<dbReference type="GO" id="GO:0034440">
    <property type="term" value="P:lipid oxidation"/>
    <property type="evidence" value="ECO:0007669"/>
    <property type="project" value="InterPro"/>
</dbReference>
<evidence type="ECO:0000256" key="4">
    <source>
        <dbReference type="ARBA" id="ARBA00023002"/>
    </source>
</evidence>
<keyword evidence="7" id="KW-1185">Reference proteome</keyword>
<dbReference type="AlphaFoldDB" id="A0A6A6HPG6"/>
<evidence type="ECO:0000313" key="7">
    <source>
        <dbReference type="Proteomes" id="UP000800092"/>
    </source>
</evidence>
<keyword evidence="3" id="KW-0223">Dioxygenase</keyword>
<dbReference type="OrthoDB" id="407298at2759"/>
<dbReference type="SUPFAM" id="SSF48484">
    <property type="entry name" value="Lipoxigenase"/>
    <property type="match status" value="1"/>
</dbReference>
<accession>A0A6A6HPG6</accession>
<dbReference type="PANTHER" id="PTHR11771">
    <property type="entry name" value="LIPOXYGENASE"/>
    <property type="match status" value="1"/>
</dbReference>
<dbReference type="GO" id="GO:0043651">
    <property type="term" value="P:linoleic acid metabolic process"/>
    <property type="evidence" value="ECO:0007669"/>
    <property type="project" value="UniProtKB-ARBA"/>
</dbReference>
<name>A0A6A6HPG6_VIRVR</name>
<feature type="domain" description="Lipoxygenase" evidence="5">
    <location>
        <begin position="226"/>
        <end position="717"/>
    </location>
</feature>
<evidence type="ECO:0000256" key="2">
    <source>
        <dbReference type="ARBA" id="ARBA00022723"/>
    </source>
</evidence>
<dbReference type="InterPro" id="IPR000907">
    <property type="entry name" value="LipOase"/>
</dbReference>
<evidence type="ECO:0000256" key="1">
    <source>
        <dbReference type="ARBA" id="ARBA00021175"/>
    </source>
</evidence>
<sequence length="717" mass="81187">MAPGTPLPLQIPVDPKPLDQLLQFSAPSIEETPLKQLDSGVTNLELVKLQIAPIVDSKTGRVKETPPGQIEDGTYGGTQLALTEMYAKVEEAFICYCNVIGIETIIPQQMPLTVKNKQYQFQPTNSDSYPPHLDVIPREDNASQYEIFNKLGLVQASLLLPKIVPTKTWFGRFGNAIKEEMKKLVAGEPYAGHLIQDIEENNRQPKNRKTGTDVMRGENIGDLDDWYSDARFAQQQLTGTNPTTITRASKQRIDQFVSAAEAQGLSNVIDRILAADKGGNLFVQDFSYLRQALGSGVRPKDILVVEDKDDGNRYMCAAVSLFELNLDGRLHPLAVIADWKGSIEDSFTIFNKRLQPHNEPSGVAVHPEEKTDWPWRYAKTCAQVSDWLRHEVAVHLVHTHFVEEVIIVATSRCFPDTHPVYELLKPHWFRTLPLNAAARQTLVPSIIMDLIGLSKQQAFDYIWYEFRNFDFTGKYIPHDLRARGFPPEQLDEEKFKNYAYAKNVNVMWAVIHKYVTSRLTIYYPDDDSVRSDSYIATWCEIVASPTAGQISSFPTITTLTQLIDAVTMCIHIAAPQHTAVNYLQNYYQAFVINKPPALCWQPPGTLAELQRYTEQDLVKALPIGRARQWLLAAHVPWLLSFRVAENRSLVDYANSVWNVYKKKEGEKEVKVRGYAKELFENLQRCNYLFQSNSRNMTKGTVPYEVMDTGATAVSILI</sequence>
<dbReference type="Proteomes" id="UP000800092">
    <property type="component" value="Unassembled WGS sequence"/>
</dbReference>
<evidence type="ECO:0000259" key="5">
    <source>
        <dbReference type="PROSITE" id="PS51393"/>
    </source>
</evidence>
<keyword evidence="4" id="KW-0560">Oxidoreductase</keyword>
<dbReference type="PROSITE" id="PS51393">
    <property type="entry name" value="LIPOXYGENASE_3"/>
    <property type="match status" value="1"/>
</dbReference>